<dbReference type="InterPro" id="IPR024466">
    <property type="entry name" value="CHP02679_N"/>
</dbReference>
<evidence type="ECO:0000313" key="4">
    <source>
        <dbReference type="Proteomes" id="UP000257032"/>
    </source>
</evidence>
<evidence type="ECO:0000259" key="2">
    <source>
        <dbReference type="Pfam" id="PF11796"/>
    </source>
</evidence>
<feature type="domain" description="Conserved hypothetical protein CHP02679 N terminus" evidence="2">
    <location>
        <begin position="34"/>
        <end position="242"/>
    </location>
</feature>
<dbReference type="NCBIfam" id="TIGR02679">
    <property type="entry name" value="TIGR02679 family protein"/>
    <property type="match status" value="1"/>
</dbReference>
<proteinExistence type="predicted"/>
<dbReference type="InterPro" id="IPR013495">
    <property type="entry name" value="CHP02679"/>
</dbReference>
<dbReference type="AlphaFoldDB" id="A0A3D8VMI4"/>
<dbReference type="Proteomes" id="UP000257032">
    <property type="component" value="Unassembled WGS sequence"/>
</dbReference>
<gene>
    <name evidence="3" type="ORF">DXT76_12235</name>
</gene>
<name>A0A3D8VMI4_9BACI</name>
<comment type="caution">
    <text evidence="3">The sequence shown here is derived from an EMBL/GenBank/DDBJ whole genome shotgun (WGS) entry which is preliminary data.</text>
</comment>
<dbReference type="Pfam" id="PF09664">
    <property type="entry name" value="DUF2399"/>
    <property type="match status" value="1"/>
</dbReference>
<dbReference type="Pfam" id="PF11796">
    <property type="entry name" value="DUF3323"/>
    <property type="match status" value="1"/>
</dbReference>
<evidence type="ECO:0000259" key="1">
    <source>
        <dbReference type="Pfam" id="PF09664"/>
    </source>
</evidence>
<protein>
    <submittedName>
        <fullName evidence="3">TIGR02679 family protein</fullName>
    </submittedName>
</protein>
<dbReference type="EMBL" id="QTLC01000044">
    <property type="protein sequence ID" value="RDY70532.1"/>
    <property type="molecule type" value="Genomic_DNA"/>
</dbReference>
<feature type="domain" description="DUF2399" evidence="1">
    <location>
        <begin position="264"/>
        <end position="417"/>
    </location>
</feature>
<accession>A0A3D8VMI4</accession>
<reference evidence="3 4" key="1">
    <citation type="submission" date="2018-08" db="EMBL/GenBank/DDBJ databases">
        <title>Genome sequence of strict halophilic Halobacillus trueperi SS1 isolated from Lunsu, a salty water body of North West Himalayas.</title>
        <authorList>
            <person name="Gupta S."/>
            <person name="Sharma P."/>
            <person name="Dev K."/>
            <person name="Baumler D."/>
            <person name="Sourirajan A."/>
        </authorList>
    </citation>
    <scope>NUCLEOTIDE SEQUENCE [LARGE SCALE GENOMIC DNA]</scope>
    <source>
        <strain evidence="3 4">SS1</strain>
    </source>
</reference>
<dbReference type="RefSeq" id="WP_115894340.1">
    <property type="nucleotide sequence ID" value="NZ_QTLC01000044.1"/>
</dbReference>
<sequence>MDKVEEAVTYFRSEPFHRLFLDFRKKYESLGRIGGSVSMKKYKEEEVEAIAGFLGKGTEEVERRRLQLSDFEERLLDTKFEGLSLVNILESYFGESIVSKAEQAAKEEIRIEQLFLTIKQNHPSLSFWVDVLREKPPTTYSFYPWMQEEREFLSLIEKLDLAYNNLPSENKWERLPLFSQRIAQDPHAFDIGKKLGRLWIHLLSVESSVAVPKTSVGVTELLEEYGLLRDDLMNFVTCANLLAEYNGSVHPVWQEAFHMNLVRNVTLREVITLDRIYTEGGSRVFVVENSGVCSMLLDEVPSAPLVSTQGQVKLAAWKLLDFLAAEGTTLYYAGDFDPEGLRMADIMMNRYPGQVVLWRMATNDYKDSGAEVELSETRLKKLDSIKAPELAGVVKEMRKIEKAGYQESLVETMIEDLKQ</sequence>
<organism evidence="3 4">
    <name type="scientific">Halobacillus trueperi</name>
    <dbReference type="NCBI Taxonomy" id="156205"/>
    <lineage>
        <taxon>Bacteria</taxon>
        <taxon>Bacillati</taxon>
        <taxon>Bacillota</taxon>
        <taxon>Bacilli</taxon>
        <taxon>Bacillales</taxon>
        <taxon>Bacillaceae</taxon>
        <taxon>Halobacillus</taxon>
    </lineage>
</organism>
<evidence type="ECO:0000313" key="3">
    <source>
        <dbReference type="EMBL" id="RDY70532.1"/>
    </source>
</evidence>
<dbReference type="InterPro" id="IPR024465">
    <property type="entry name" value="DUF2399"/>
</dbReference>